<name>A0ABQ3I3I0_9BACT</name>
<protein>
    <submittedName>
        <fullName evidence="1">Uncharacterized protein</fullName>
    </submittedName>
</protein>
<proteinExistence type="predicted"/>
<comment type="caution">
    <text evidence="1">The sequence shown here is derived from an EMBL/GenBank/DDBJ whole genome shotgun (WGS) entry which is preliminary data.</text>
</comment>
<evidence type="ECO:0000313" key="2">
    <source>
        <dbReference type="Proteomes" id="UP000658258"/>
    </source>
</evidence>
<dbReference type="Proteomes" id="UP000658258">
    <property type="component" value="Unassembled WGS sequence"/>
</dbReference>
<dbReference type="EMBL" id="BNAG01000002">
    <property type="protein sequence ID" value="GHE60936.1"/>
    <property type="molecule type" value="Genomic_DNA"/>
</dbReference>
<sequence>MRSNNQSWKLETFIDTLTVELDKVRETLAVKALNKPLTYSVKDVELELQIFPEFDGDDIRFLTAKPGQQGASKVSLQLGSITDRQVRETSKAPSANDISIEEVEDIDQETKKELRKIGITSVGDLKKTEPILKKTGKPINYNKLANLINRSRRDQHAPRIQKVSLSQANNNRLLDIRGEYLALSSDFTPVVKINNKEAQVLEASEELVRVIIPQDQTLSQANEVMIAFDPYALYTLNLKN</sequence>
<keyword evidence="2" id="KW-1185">Reference proteome</keyword>
<organism evidence="1 2">
    <name type="scientific">Roseivirga thermotolerans</name>
    <dbReference type="NCBI Taxonomy" id="1758176"/>
    <lineage>
        <taxon>Bacteria</taxon>
        <taxon>Pseudomonadati</taxon>
        <taxon>Bacteroidota</taxon>
        <taxon>Cytophagia</taxon>
        <taxon>Cytophagales</taxon>
        <taxon>Roseivirgaceae</taxon>
        <taxon>Roseivirga</taxon>
    </lineage>
</organism>
<dbReference type="RefSeq" id="WP_189629595.1">
    <property type="nucleotide sequence ID" value="NZ_BNAG01000002.1"/>
</dbReference>
<evidence type="ECO:0000313" key="1">
    <source>
        <dbReference type="EMBL" id="GHE60936.1"/>
    </source>
</evidence>
<reference evidence="2" key="1">
    <citation type="journal article" date="2019" name="Int. J. Syst. Evol. Microbiol.">
        <title>The Global Catalogue of Microorganisms (GCM) 10K type strain sequencing project: providing services to taxonomists for standard genome sequencing and annotation.</title>
        <authorList>
            <consortium name="The Broad Institute Genomics Platform"/>
            <consortium name="The Broad Institute Genome Sequencing Center for Infectious Disease"/>
            <person name="Wu L."/>
            <person name="Ma J."/>
        </authorList>
    </citation>
    <scope>NUCLEOTIDE SEQUENCE [LARGE SCALE GENOMIC DNA]</scope>
    <source>
        <strain evidence="2">CGMCC 1.15111</strain>
    </source>
</reference>
<gene>
    <name evidence="1" type="ORF">GCM10011340_14800</name>
</gene>
<accession>A0ABQ3I3I0</accession>